<proteinExistence type="predicted"/>
<reference evidence="1 2" key="1">
    <citation type="submission" date="2019-09" db="EMBL/GenBank/DDBJ databases">
        <title>Genome sequencing of strain KACC 21233.</title>
        <authorList>
            <person name="Heo J."/>
            <person name="Kim S.-J."/>
            <person name="Kim J.-S."/>
            <person name="Hong S.-B."/>
            <person name="Kwon S.-W."/>
        </authorList>
    </citation>
    <scope>NUCLEOTIDE SEQUENCE [LARGE SCALE GENOMIC DNA]</scope>
    <source>
        <strain evidence="1 2">KACC 21233</strain>
    </source>
</reference>
<name>A0A5C1YSH5_9PROT</name>
<dbReference type="RefSeq" id="WP_035351135.1">
    <property type="nucleotide sequence ID" value="NZ_CP043506.1"/>
</dbReference>
<protein>
    <submittedName>
        <fullName evidence="1">Uncharacterized protein</fullName>
    </submittedName>
</protein>
<accession>A0A5C1YSH5</accession>
<dbReference type="Proteomes" id="UP000324536">
    <property type="component" value="Chromosome"/>
</dbReference>
<sequence>MPFEALGASEGAVELYGLMVTVAHGARGFIEISRLANDAGVIHAMTIRIALLGTVMSARAVASLKKTLSKNGIGDAVRCAAIRHPKTASNSPVRPESSE</sequence>
<keyword evidence="2" id="KW-1185">Reference proteome</keyword>
<dbReference type="OrthoDB" id="9812221at2"/>
<dbReference type="KEGG" id="acek:FLP30_10645"/>
<dbReference type="AlphaFoldDB" id="A0A5C1YSH5"/>
<organism evidence="1 2">
    <name type="scientific">Acetobacter vaccinii</name>
    <dbReference type="NCBI Taxonomy" id="2592655"/>
    <lineage>
        <taxon>Bacteria</taxon>
        <taxon>Pseudomonadati</taxon>
        <taxon>Pseudomonadota</taxon>
        <taxon>Alphaproteobacteria</taxon>
        <taxon>Acetobacterales</taxon>
        <taxon>Acetobacteraceae</taxon>
        <taxon>Acetobacter</taxon>
    </lineage>
</organism>
<evidence type="ECO:0000313" key="1">
    <source>
        <dbReference type="EMBL" id="QEO18130.1"/>
    </source>
</evidence>
<dbReference type="EMBL" id="CP043506">
    <property type="protein sequence ID" value="QEO18130.1"/>
    <property type="molecule type" value="Genomic_DNA"/>
</dbReference>
<gene>
    <name evidence="1" type="ORF">FLP30_10645</name>
</gene>
<evidence type="ECO:0000313" key="2">
    <source>
        <dbReference type="Proteomes" id="UP000324536"/>
    </source>
</evidence>